<comment type="subcellular location">
    <subcellularLocation>
        <location evidence="1">Membrane</location>
        <topology evidence="1">Multi-pass membrane protein</topology>
    </subcellularLocation>
</comment>
<dbReference type="Proteomes" id="UP000683583">
    <property type="component" value="Chromosome"/>
</dbReference>
<keyword evidence="8" id="KW-1185">Reference proteome</keyword>
<feature type="transmembrane region" description="Helical" evidence="5">
    <location>
        <begin position="223"/>
        <end position="251"/>
    </location>
</feature>
<name>A0ABX8KJ41_9ENTR</name>
<feature type="transmembrane region" description="Helical" evidence="5">
    <location>
        <begin position="345"/>
        <end position="371"/>
    </location>
</feature>
<keyword evidence="4 5" id="KW-0472">Membrane</keyword>
<dbReference type="PANTHER" id="PTHR37422:SF17">
    <property type="entry name" value="O-ANTIGEN LIGASE"/>
    <property type="match status" value="1"/>
</dbReference>
<dbReference type="InterPro" id="IPR007016">
    <property type="entry name" value="O-antigen_ligase-rel_domated"/>
</dbReference>
<proteinExistence type="predicted"/>
<evidence type="ECO:0000256" key="2">
    <source>
        <dbReference type="ARBA" id="ARBA00022692"/>
    </source>
</evidence>
<feature type="transmembrane region" description="Helical" evidence="5">
    <location>
        <begin position="189"/>
        <end position="211"/>
    </location>
</feature>
<dbReference type="Pfam" id="PF04932">
    <property type="entry name" value="Wzy_C"/>
    <property type="match status" value="1"/>
</dbReference>
<dbReference type="InterPro" id="IPR051533">
    <property type="entry name" value="WaaL-like"/>
</dbReference>
<sequence length="442" mass="49380">MFEIFIAVIVLIFYFGMLSLHLRTRLLLVLVCSIPQLYLIQIGGADVPLAFLIPALLLPEFLINLSRFLAKPTILILVGLIVISSFSLTWSVEKSIGIRDIAYLCEFIVISNAVYMLALKDRVALYRTINVMLFIICLQAITVMIFRFNESLELAIILSPMSKYTMGMNTLQGLLDGARNNFYDPVKAGGILFVNANAAACYAGISSFMAWGIYKTQKSKKTLLMAVILWATVFFTGSKAGVLFAVLIPVFFIYLKLQSSTKIILGSVGASFVVILIAISVIFSMSEHTGFLKESTDTAETRYQIWNYAFNAFLNNPLMGQGFGGWEIDYSKHTDYFLPPHNTLIYLWSKSGIIASFMGFGFMMCSITVAWRAIRGIYEEQRSIGISFMMVLSWLFAHGFGENFGLIGEQHQMVVLAVMLGLSMALNMVANLPINHNNKVRQ</sequence>
<dbReference type="PANTHER" id="PTHR37422">
    <property type="entry name" value="TEICHURONIC ACID BIOSYNTHESIS PROTEIN TUAE"/>
    <property type="match status" value="1"/>
</dbReference>
<gene>
    <name evidence="7" type="ORF">I6L58_21050</name>
</gene>
<feature type="transmembrane region" description="Helical" evidence="5">
    <location>
        <begin position="36"/>
        <end position="57"/>
    </location>
</feature>
<evidence type="ECO:0000256" key="1">
    <source>
        <dbReference type="ARBA" id="ARBA00004141"/>
    </source>
</evidence>
<keyword evidence="2 5" id="KW-0812">Transmembrane</keyword>
<evidence type="ECO:0000259" key="6">
    <source>
        <dbReference type="Pfam" id="PF04932"/>
    </source>
</evidence>
<dbReference type="GO" id="GO:0016874">
    <property type="term" value="F:ligase activity"/>
    <property type="evidence" value="ECO:0007669"/>
    <property type="project" value="UniProtKB-KW"/>
</dbReference>
<evidence type="ECO:0000313" key="7">
    <source>
        <dbReference type="EMBL" id="QXA49148.1"/>
    </source>
</evidence>
<protein>
    <submittedName>
        <fullName evidence="7">O-antigen ligase family protein</fullName>
    </submittedName>
</protein>
<feature type="domain" description="O-antigen ligase-related" evidence="6">
    <location>
        <begin position="225"/>
        <end position="356"/>
    </location>
</feature>
<reference evidence="7 8" key="1">
    <citation type="submission" date="2021-06" db="EMBL/GenBank/DDBJ databases">
        <title>FDA dAtabase for Regulatory Grade micrObial Sequences (FDA-ARGOS): Supporting development and validation of Infectious Disease Dx tests.</title>
        <authorList>
            <person name="Sproer C."/>
            <person name="Gronow S."/>
            <person name="Severitt S."/>
            <person name="Schroder I."/>
            <person name="Tallon L."/>
            <person name="Sadzewicz L."/>
            <person name="Zhao X."/>
            <person name="Boylan J."/>
            <person name="Ott S."/>
            <person name="Bowen H."/>
            <person name="Vavikolanu K."/>
            <person name="Mehta A."/>
            <person name="Aluvathingal J."/>
            <person name="Nadendla S."/>
            <person name="Lowell S."/>
            <person name="Myers T."/>
            <person name="Yan Y."/>
        </authorList>
    </citation>
    <scope>NUCLEOTIDE SEQUENCE [LARGE SCALE GENOMIC DNA]</scope>
    <source>
        <strain evidence="7 8">FDAARGOS 1428</strain>
    </source>
</reference>
<feature type="transmembrane region" description="Helical" evidence="5">
    <location>
        <begin position="6"/>
        <end position="24"/>
    </location>
</feature>
<evidence type="ECO:0000256" key="4">
    <source>
        <dbReference type="ARBA" id="ARBA00023136"/>
    </source>
</evidence>
<feature type="transmembrane region" description="Helical" evidence="5">
    <location>
        <begin position="69"/>
        <end position="89"/>
    </location>
</feature>
<evidence type="ECO:0000313" key="8">
    <source>
        <dbReference type="Proteomes" id="UP000683583"/>
    </source>
</evidence>
<evidence type="ECO:0000256" key="3">
    <source>
        <dbReference type="ARBA" id="ARBA00022989"/>
    </source>
</evidence>
<organism evidence="7 8">
    <name type="scientific">Enterobacter cancerogenus</name>
    <dbReference type="NCBI Taxonomy" id="69218"/>
    <lineage>
        <taxon>Bacteria</taxon>
        <taxon>Pseudomonadati</taxon>
        <taxon>Pseudomonadota</taxon>
        <taxon>Gammaproteobacteria</taxon>
        <taxon>Enterobacterales</taxon>
        <taxon>Enterobacteriaceae</taxon>
        <taxon>Enterobacter</taxon>
        <taxon>Enterobacter cloacae complex</taxon>
    </lineage>
</organism>
<dbReference type="EMBL" id="CP077290">
    <property type="protein sequence ID" value="QXA49148.1"/>
    <property type="molecule type" value="Genomic_DNA"/>
</dbReference>
<accession>A0ABX8KJ41</accession>
<keyword evidence="3 5" id="KW-1133">Transmembrane helix</keyword>
<feature type="transmembrane region" description="Helical" evidence="5">
    <location>
        <begin position="263"/>
        <end position="285"/>
    </location>
</feature>
<keyword evidence="7" id="KW-0436">Ligase</keyword>
<feature type="transmembrane region" description="Helical" evidence="5">
    <location>
        <begin position="413"/>
        <end position="434"/>
    </location>
</feature>
<feature type="transmembrane region" description="Helical" evidence="5">
    <location>
        <begin position="383"/>
        <end position="401"/>
    </location>
</feature>
<dbReference type="RefSeq" id="WP_088208139.1">
    <property type="nucleotide sequence ID" value="NZ_CP077290.1"/>
</dbReference>
<feature type="transmembrane region" description="Helical" evidence="5">
    <location>
        <begin position="124"/>
        <end position="146"/>
    </location>
</feature>
<evidence type="ECO:0000256" key="5">
    <source>
        <dbReference type="SAM" id="Phobius"/>
    </source>
</evidence>